<accession>A0ABU3XIT4</accession>
<comment type="caution">
    <text evidence="2">The sequence shown here is derived from an EMBL/GenBank/DDBJ whole genome shotgun (WGS) entry which is preliminary data.</text>
</comment>
<dbReference type="Gene3D" id="1.10.1790.10">
    <property type="entry name" value="PRD domain"/>
    <property type="match status" value="1"/>
</dbReference>
<sequence length="75" mass="8485">SSIADYFQEKTGFRVSEDEIGYIALHIIGALEKIKEVHLNIGIINPFDASLTKMIEDDILRKYAEATFTSVSMFE</sequence>
<evidence type="ECO:0000313" key="2">
    <source>
        <dbReference type="EMBL" id="MDV2687755.1"/>
    </source>
</evidence>
<gene>
    <name evidence="2" type="ORF">RYX56_25740</name>
</gene>
<dbReference type="Pfam" id="PF00874">
    <property type="entry name" value="PRD"/>
    <property type="match status" value="1"/>
</dbReference>
<name>A0ABU3XIT4_9BACI</name>
<feature type="domain" description="PRD" evidence="1">
    <location>
        <begin position="1"/>
        <end position="37"/>
    </location>
</feature>
<dbReference type="Proteomes" id="UP001287282">
    <property type="component" value="Unassembled WGS sequence"/>
</dbReference>
<evidence type="ECO:0000313" key="3">
    <source>
        <dbReference type="Proteomes" id="UP001287282"/>
    </source>
</evidence>
<organism evidence="2 3">
    <name type="scientific">Alkalihalophilus lindianensis</name>
    <dbReference type="NCBI Taxonomy" id="1630542"/>
    <lineage>
        <taxon>Bacteria</taxon>
        <taxon>Bacillati</taxon>
        <taxon>Bacillota</taxon>
        <taxon>Bacilli</taxon>
        <taxon>Bacillales</taxon>
        <taxon>Bacillaceae</taxon>
        <taxon>Alkalihalophilus</taxon>
    </lineage>
</organism>
<keyword evidence="3" id="KW-1185">Reference proteome</keyword>
<evidence type="ECO:0000259" key="1">
    <source>
        <dbReference type="PROSITE" id="PS51372"/>
    </source>
</evidence>
<dbReference type="RefSeq" id="WP_317124561.1">
    <property type="nucleotide sequence ID" value="NZ_JAWJBA010001166.1"/>
</dbReference>
<protein>
    <submittedName>
        <fullName evidence="2">PRD domain-containing protein</fullName>
    </submittedName>
</protein>
<dbReference type="EMBL" id="JAWJBA010001166">
    <property type="protein sequence ID" value="MDV2687755.1"/>
    <property type="molecule type" value="Genomic_DNA"/>
</dbReference>
<feature type="non-terminal residue" evidence="2">
    <location>
        <position position="75"/>
    </location>
</feature>
<dbReference type="SUPFAM" id="SSF63520">
    <property type="entry name" value="PTS-regulatory domain, PRD"/>
    <property type="match status" value="1"/>
</dbReference>
<reference evidence="2 3" key="1">
    <citation type="submission" date="2023-10" db="EMBL/GenBank/DDBJ databases">
        <title>Screening of Alkalihalobacillus lindianensis BZ-TG-R113 and Its Alleviation of Salt Stress on Rapeseed Growth.</title>
        <authorList>
            <person name="Zhao B."/>
            <person name="Guo T."/>
        </authorList>
    </citation>
    <scope>NUCLEOTIDE SEQUENCE [LARGE SCALE GENOMIC DNA]</scope>
    <source>
        <strain evidence="2 3">BZ-TG-R113</strain>
    </source>
</reference>
<proteinExistence type="predicted"/>
<feature type="non-terminal residue" evidence="2">
    <location>
        <position position="1"/>
    </location>
</feature>
<dbReference type="InterPro" id="IPR011608">
    <property type="entry name" value="PRD"/>
</dbReference>
<dbReference type="InterPro" id="IPR036634">
    <property type="entry name" value="PRD_sf"/>
</dbReference>
<dbReference type="PROSITE" id="PS51372">
    <property type="entry name" value="PRD_2"/>
    <property type="match status" value="1"/>
</dbReference>